<keyword evidence="2" id="KW-0812">Transmembrane</keyword>
<name>A0ABP6SNM1_9ACTN</name>
<evidence type="ECO:0000313" key="3">
    <source>
        <dbReference type="EMBL" id="GAA3381598.1"/>
    </source>
</evidence>
<evidence type="ECO:0000313" key="4">
    <source>
        <dbReference type="Proteomes" id="UP001501676"/>
    </source>
</evidence>
<keyword evidence="4" id="KW-1185">Reference proteome</keyword>
<organism evidence="3 4">
    <name type="scientific">Cryptosporangium minutisporangium</name>
    <dbReference type="NCBI Taxonomy" id="113569"/>
    <lineage>
        <taxon>Bacteria</taxon>
        <taxon>Bacillati</taxon>
        <taxon>Actinomycetota</taxon>
        <taxon>Actinomycetes</taxon>
        <taxon>Cryptosporangiales</taxon>
        <taxon>Cryptosporangiaceae</taxon>
        <taxon>Cryptosporangium</taxon>
    </lineage>
</organism>
<dbReference type="Proteomes" id="UP001501676">
    <property type="component" value="Unassembled WGS sequence"/>
</dbReference>
<dbReference type="InterPro" id="IPR021235">
    <property type="entry name" value="DUF2637"/>
</dbReference>
<feature type="transmembrane region" description="Helical" evidence="2">
    <location>
        <begin position="6"/>
        <end position="27"/>
    </location>
</feature>
<feature type="region of interest" description="Disordered" evidence="1">
    <location>
        <begin position="128"/>
        <end position="186"/>
    </location>
</feature>
<feature type="transmembrane region" description="Helical" evidence="2">
    <location>
        <begin position="100"/>
        <end position="119"/>
    </location>
</feature>
<evidence type="ECO:0000256" key="1">
    <source>
        <dbReference type="SAM" id="MobiDB-lite"/>
    </source>
</evidence>
<gene>
    <name evidence="3" type="ORF">GCM10020369_00160</name>
</gene>
<feature type="compositionally biased region" description="Low complexity" evidence="1">
    <location>
        <begin position="136"/>
        <end position="147"/>
    </location>
</feature>
<reference evidence="4" key="1">
    <citation type="journal article" date="2019" name="Int. J. Syst. Evol. Microbiol.">
        <title>The Global Catalogue of Microorganisms (GCM) 10K type strain sequencing project: providing services to taxonomists for standard genome sequencing and annotation.</title>
        <authorList>
            <consortium name="The Broad Institute Genomics Platform"/>
            <consortium name="The Broad Institute Genome Sequencing Center for Infectious Disease"/>
            <person name="Wu L."/>
            <person name="Ma J."/>
        </authorList>
    </citation>
    <scope>NUCLEOTIDE SEQUENCE [LARGE SCALE GENOMIC DNA]</scope>
    <source>
        <strain evidence="4">JCM 9458</strain>
    </source>
</reference>
<keyword evidence="2" id="KW-0472">Membrane</keyword>
<sequence length="260" mass="27057">MVGRDWWVIAGMTVSAASAAVASFSGLRGLAEASGWAAELAWLLPVTVDAYATTSARVWLTASTQSPEARRFARANALGAITVSIAGNAVYHAVGAGLLTITWPVVVTVGAIPAAVLGLTAHLHALRTRPGPPADSTSVPPGSPSSTLVHAEQEASAEVPLPASVAPNWPTRRTPPTSNHGTRSDADLLVAARVADQRYRAEHDGRPITRDALRAALHIGGRRATELRRRLAAEPAGPTPVPAAETPVPKREENSNPDDA</sequence>
<comment type="caution">
    <text evidence="3">The sequence shown here is derived from an EMBL/GenBank/DDBJ whole genome shotgun (WGS) entry which is preliminary data.</text>
</comment>
<protein>
    <recommendedName>
        <fullName evidence="5">DUF2637 domain-containing protein</fullName>
    </recommendedName>
</protein>
<accession>A0ABP6SNM1</accession>
<evidence type="ECO:0000256" key="2">
    <source>
        <dbReference type="SAM" id="Phobius"/>
    </source>
</evidence>
<proteinExistence type="predicted"/>
<keyword evidence="2" id="KW-1133">Transmembrane helix</keyword>
<dbReference type="Pfam" id="PF10935">
    <property type="entry name" value="DUF2637"/>
    <property type="match status" value="1"/>
</dbReference>
<feature type="transmembrane region" description="Helical" evidence="2">
    <location>
        <begin position="75"/>
        <end position="94"/>
    </location>
</feature>
<dbReference type="EMBL" id="BAAAYN010000001">
    <property type="protein sequence ID" value="GAA3381598.1"/>
    <property type="molecule type" value="Genomic_DNA"/>
</dbReference>
<evidence type="ECO:0008006" key="5">
    <source>
        <dbReference type="Google" id="ProtNLM"/>
    </source>
</evidence>
<feature type="region of interest" description="Disordered" evidence="1">
    <location>
        <begin position="226"/>
        <end position="260"/>
    </location>
</feature>